<dbReference type="Proteomes" id="UP000053593">
    <property type="component" value="Unassembled WGS sequence"/>
</dbReference>
<gene>
    <name evidence="2" type="ORF">GYMLUDRAFT_43196</name>
</gene>
<dbReference type="EMBL" id="KN834772">
    <property type="protein sequence ID" value="KIK61094.1"/>
    <property type="molecule type" value="Genomic_DNA"/>
</dbReference>
<evidence type="ECO:0000256" key="1">
    <source>
        <dbReference type="SAM" id="SignalP"/>
    </source>
</evidence>
<keyword evidence="3" id="KW-1185">Reference proteome</keyword>
<dbReference type="AlphaFoldDB" id="A0A0D0CEU5"/>
<dbReference type="OrthoDB" id="5803672at2759"/>
<accession>A0A0D0CEU5</accession>
<feature type="signal peptide" evidence="1">
    <location>
        <begin position="1"/>
        <end position="19"/>
    </location>
</feature>
<feature type="chain" id="PRO_5002208317" evidence="1">
    <location>
        <begin position="20"/>
        <end position="404"/>
    </location>
</feature>
<keyword evidence="1" id="KW-0732">Signal</keyword>
<protein>
    <submittedName>
        <fullName evidence="2">Uncharacterized protein</fullName>
    </submittedName>
</protein>
<proteinExistence type="predicted"/>
<name>A0A0D0CEU5_9AGAR</name>
<evidence type="ECO:0000313" key="2">
    <source>
        <dbReference type="EMBL" id="KIK61094.1"/>
    </source>
</evidence>
<reference evidence="2 3" key="1">
    <citation type="submission" date="2014-04" db="EMBL/GenBank/DDBJ databases">
        <title>Evolutionary Origins and Diversification of the Mycorrhizal Mutualists.</title>
        <authorList>
            <consortium name="DOE Joint Genome Institute"/>
            <consortium name="Mycorrhizal Genomics Consortium"/>
            <person name="Kohler A."/>
            <person name="Kuo A."/>
            <person name="Nagy L.G."/>
            <person name="Floudas D."/>
            <person name="Copeland A."/>
            <person name="Barry K.W."/>
            <person name="Cichocki N."/>
            <person name="Veneault-Fourrey C."/>
            <person name="LaButti K."/>
            <person name="Lindquist E.A."/>
            <person name="Lipzen A."/>
            <person name="Lundell T."/>
            <person name="Morin E."/>
            <person name="Murat C."/>
            <person name="Riley R."/>
            <person name="Ohm R."/>
            <person name="Sun H."/>
            <person name="Tunlid A."/>
            <person name="Henrissat B."/>
            <person name="Grigoriev I.V."/>
            <person name="Hibbett D.S."/>
            <person name="Martin F."/>
        </authorList>
    </citation>
    <scope>NUCLEOTIDE SEQUENCE [LARGE SCALE GENOMIC DNA]</scope>
    <source>
        <strain evidence="2 3">FD-317 M1</strain>
    </source>
</reference>
<sequence length="404" mass="44344">MFIFSFALIFVVLTWLSFWSTPSPEQNFSPKDCLSSTNGSLDALITCLDAFTVPPDFYDVSTYEAAQPTKDNLAAWKAVIWAMLEAKAGDCSDVILPDVLKDFYAVTRLFDSNPHSTHCVLSETTSFPISSPYQNHTYAKGWGLFVVPASPTFVSRNVHLSAPHPQADIETPQQAAAIFTMARARSLLISGRFRSAFGVQTGCIIPSNPRTVYYKTDPAHDVNEPFNVANGVIRRWQISNGGCPSETCAYVQMHGKGHSTCPDDTVFISSGLGTSSSSIAWYQNETLEVPARRLRDAARTIFLSSSTLSNSFENASLWRNISLPSDSPSCKSLTATTNVFGRLINGVPEDDVCTTAAKASSGKVRGEFVHIEQAIVSRQGGTNGKVYQMWAEVFRRTWRGVEEN</sequence>
<organism evidence="2 3">
    <name type="scientific">Collybiopsis luxurians FD-317 M1</name>
    <dbReference type="NCBI Taxonomy" id="944289"/>
    <lineage>
        <taxon>Eukaryota</taxon>
        <taxon>Fungi</taxon>
        <taxon>Dikarya</taxon>
        <taxon>Basidiomycota</taxon>
        <taxon>Agaricomycotina</taxon>
        <taxon>Agaricomycetes</taxon>
        <taxon>Agaricomycetidae</taxon>
        <taxon>Agaricales</taxon>
        <taxon>Marasmiineae</taxon>
        <taxon>Omphalotaceae</taxon>
        <taxon>Collybiopsis</taxon>
        <taxon>Collybiopsis luxurians</taxon>
    </lineage>
</organism>
<evidence type="ECO:0000313" key="3">
    <source>
        <dbReference type="Proteomes" id="UP000053593"/>
    </source>
</evidence>
<dbReference type="HOGENOM" id="CLU_063926_0_0_1"/>